<keyword evidence="2" id="KW-1185">Reference proteome</keyword>
<feature type="region of interest" description="Disordered" evidence="1">
    <location>
        <begin position="352"/>
        <end position="448"/>
    </location>
</feature>
<dbReference type="GeneID" id="140595455"/>
<dbReference type="RefSeq" id="XP_072593150.1">
    <property type="nucleotide sequence ID" value="XM_072737049.1"/>
</dbReference>
<dbReference type="Proteomes" id="UP001652641">
    <property type="component" value="Chromosome 14"/>
</dbReference>
<feature type="region of interest" description="Disordered" evidence="1">
    <location>
        <begin position="57"/>
        <end position="320"/>
    </location>
</feature>
<evidence type="ECO:0000313" key="2">
    <source>
        <dbReference type="Proteomes" id="UP001652641"/>
    </source>
</evidence>
<evidence type="ECO:0000313" key="3">
    <source>
        <dbReference type="RefSeq" id="XP_072593150.1"/>
    </source>
</evidence>
<name>A0ABM4YS83_VULVU</name>
<feature type="compositionally biased region" description="Gly residues" evidence="1">
    <location>
        <begin position="130"/>
        <end position="143"/>
    </location>
</feature>
<evidence type="ECO:0008006" key="4">
    <source>
        <dbReference type="Google" id="ProtNLM"/>
    </source>
</evidence>
<feature type="compositionally biased region" description="Low complexity" evidence="1">
    <location>
        <begin position="293"/>
        <end position="305"/>
    </location>
</feature>
<feature type="compositionally biased region" description="Low complexity" evidence="1">
    <location>
        <begin position="168"/>
        <end position="177"/>
    </location>
</feature>
<evidence type="ECO:0000256" key="1">
    <source>
        <dbReference type="SAM" id="MobiDB-lite"/>
    </source>
</evidence>
<feature type="compositionally biased region" description="Low complexity" evidence="1">
    <location>
        <begin position="365"/>
        <end position="375"/>
    </location>
</feature>
<protein>
    <recommendedName>
        <fullName evidence="4">Collagen alpha-1(I) chain-like</fullName>
    </recommendedName>
</protein>
<feature type="compositionally biased region" description="Low complexity" evidence="1">
    <location>
        <begin position="57"/>
        <end position="84"/>
    </location>
</feature>
<accession>A0ABM4YS83</accession>
<gene>
    <name evidence="3" type="primary">LOC140595455</name>
</gene>
<proteinExistence type="predicted"/>
<organism evidence="2 3">
    <name type="scientific">Vulpes vulpes</name>
    <name type="common">Red fox</name>
    <dbReference type="NCBI Taxonomy" id="9627"/>
    <lineage>
        <taxon>Eukaryota</taxon>
        <taxon>Metazoa</taxon>
        <taxon>Chordata</taxon>
        <taxon>Craniata</taxon>
        <taxon>Vertebrata</taxon>
        <taxon>Euteleostomi</taxon>
        <taxon>Mammalia</taxon>
        <taxon>Eutheria</taxon>
        <taxon>Laurasiatheria</taxon>
        <taxon>Carnivora</taxon>
        <taxon>Caniformia</taxon>
        <taxon>Canidae</taxon>
        <taxon>Vulpes</taxon>
    </lineage>
</organism>
<sequence length="448" mass="45076">MLRDPAGGPAALLVAASRQRRIRTHGLRRAGGGRGAGAGARRALSAGWAGRAAASAVTRAAPRPRGAGPAGHRGASAWGARASGIPARRQGRPVLRMPSGDVRDSLAESRPQPRRALWQAGRPPCAPRLGVGGPAPGVGGAGATSGPDVSPQPHPGGAGYRRRRPRGTARAEGAGPPERASSGASARAPTLWEGAWPRAARADAIGSSVGGRTNPSGERGRPASGPARANGRARVARGRRSGNLSREPGTLTQDVRGRRAGAWLRRDRSPPAPNSRETAGRFPAGLPYGDILEPGSGSERSGGRPFVPPSPPVRGARDGCASAGLASPSLFPTTATFARRGGVSARLGAGLPAWPGGGTTPCPPAAAGFRGGSASRRGRSPPPCSSSAELPASGRPGWERGHGWGGAAPAGRTDSVPVWSRAAGHPEGIALVGSRAPAEPDDWPRAGG</sequence>
<reference evidence="3" key="1">
    <citation type="submission" date="2025-08" db="UniProtKB">
        <authorList>
            <consortium name="RefSeq"/>
        </authorList>
    </citation>
    <scope>IDENTIFICATION</scope>
    <source>
        <tissue evidence="3">Cell line</tissue>
    </source>
</reference>